<evidence type="ECO:0000313" key="2">
    <source>
        <dbReference type="Proteomes" id="UP000324639"/>
    </source>
</evidence>
<keyword evidence="2" id="KW-1185">Reference proteome</keyword>
<evidence type="ECO:0000313" key="1">
    <source>
        <dbReference type="EMBL" id="VDB85773.1"/>
    </source>
</evidence>
<name>A0A9X9QCA4_BLUGR</name>
<dbReference type="AlphaFoldDB" id="A0A9X9QCA4"/>
<accession>A0A9X9QCA4</accession>
<proteinExistence type="predicted"/>
<organism evidence="1 2">
    <name type="scientific">Blumeria graminis f. sp. tritici</name>
    <dbReference type="NCBI Taxonomy" id="62690"/>
    <lineage>
        <taxon>Eukaryota</taxon>
        <taxon>Fungi</taxon>
        <taxon>Dikarya</taxon>
        <taxon>Ascomycota</taxon>
        <taxon>Pezizomycotina</taxon>
        <taxon>Leotiomycetes</taxon>
        <taxon>Erysiphales</taxon>
        <taxon>Erysiphaceae</taxon>
        <taxon>Blumeria</taxon>
    </lineage>
</organism>
<protein>
    <submittedName>
        <fullName evidence="1">Bgt-50133</fullName>
    </submittedName>
</protein>
<gene>
    <name evidence="1" type="ORF">BGT96224V316_LOCUS3498</name>
</gene>
<dbReference type="EMBL" id="LR026988">
    <property type="protein sequence ID" value="VDB85773.1"/>
    <property type="molecule type" value="Genomic_DNA"/>
</dbReference>
<sequence length="175" mass="20510">MFELSGRTYKSNDNFWEEIIQNNPWSDFTIRILESYRDHGQYGTENPFSREMSEAATRNWLYSFQDRFLHQHLPNRRVPTNGQPIVHRIVGDPIFRGKFSHTNYPRQLVGDLSPWKLDFLIEDVAPPDGPTHDWRDVRVIGELIASPRETSKKNEPPDKIRPRSILCPAFASFRA</sequence>
<dbReference type="Proteomes" id="UP000324639">
    <property type="component" value="Chromosome Bgt_-05"/>
</dbReference>
<reference evidence="1 2" key="1">
    <citation type="submission" date="2018-08" db="EMBL/GenBank/DDBJ databases">
        <authorList>
            <person name="Muller C M."/>
        </authorList>
    </citation>
    <scope>NUCLEOTIDE SEQUENCE [LARGE SCALE GENOMIC DNA]</scope>
</reference>